<proteinExistence type="inferred from homology"/>
<dbReference type="SUPFAM" id="SSF56954">
    <property type="entry name" value="Outer membrane efflux proteins (OEP)"/>
    <property type="match status" value="1"/>
</dbReference>
<comment type="similarity">
    <text evidence="1">Belongs to the outer membrane factor (OMF) (TC 1.B.17) family.</text>
</comment>
<dbReference type="Pfam" id="PF02321">
    <property type="entry name" value="OEP"/>
    <property type="match status" value="2"/>
</dbReference>
<reference evidence="4" key="1">
    <citation type="submission" date="2016-10" db="EMBL/GenBank/DDBJ databases">
        <authorList>
            <person name="Varghese N."/>
            <person name="Submissions S."/>
        </authorList>
    </citation>
    <scope>NUCLEOTIDE SEQUENCE [LARGE SCALE GENOMIC DNA]</scope>
    <source>
        <strain evidence="4">S6-262</strain>
    </source>
</reference>
<gene>
    <name evidence="3" type="ORF">SAMN05192583_1778</name>
</gene>
<accession>A0A1H8CYB7</accession>
<dbReference type="InterPro" id="IPR010131">
    <property type="entry name" value="MdtP/NodT-like"/>
</dbReference>
<name>A0A1H8CYB7_9SPHN</name>
<dbReference type="AlphaFoldDB" id="A0A1H8CYB7"/>
<evidence type="ECO:0000313" key="3">
    <source>
        <dbReference type="EMBL" id="SEM99348.1"/>
    </source>
</evidence>
<dbReference type="EMBL" id="FOCF01000003">
    <property type="protein sequence ID" value="SEM99348.1"/>
    <property type="molecule type" value="Genomic_DNA"/>
</dbReference>
<keyword evidence="2" id="KW-0732">Signal</keyword>
<dbReference type="PANTHER" id="PTHR30203">
    <property type="entry name" value="OUTER MEMBRANE CATION EFFLUX PROTEIN"/>
    <property type="match status" value="1"/>
</dbReference>
<evidence type="ECO:0000256" key="1">
    <source>
        <dbReference type="ARBA" id="ARBA00007613"/>
    </source>
</evidence>
<organism evidence="3 4">
    <name type="scientific">Sphingomonas gellani</name>
    <dbReference type="NCBI Taxonomy" id="1166340"/>
    <lineage>
        <taxon>Bacteria</taxon>
        <taxon>Pseudomonadati</taxon>
        <taxon>Pseudomonadota</taxon>
        <taxon>Alphaproteobacteria</taxon>
        <taxon>Sphingomonadales</taxon>
        <taxon>Sphingomonadaceae</taxon>
        <taxon>Sphingomonas</taxon>
    </lineage>
</organism>
<keyword evidence="4" id="KW-1185">Reference proteome</keyword>
<dbReference type="STRING" id="1166340.SAMN05192583_1778"/>
<dbReference type="Gene3D" id="1.20.1600.10">
    <property type="entry name" value="Outer membrane efflux proteins (OEP)"/>
    <property type="match status" value="1"/>
</dbReference>
<dbReference type="PANTHER" id="PTHR30203:SF24">
    <property type="entry name" value="BLR4935 PROTEIN"/>
    <property type="match status" value="1"/>
</dbReference>
<feature type="chain" id="PRO_5011766200" evidence="2">
    <location>
        <begin position="21"/>
        <end position="424"/>
    </location>
</feature>
<dbReference type="OrthoDB" id="9791261at2"/>
<feature type="signal peptide" evidence="2">
    <location>
        <begin position="1"/>
        <end position="20"/>
    </location>
</feature>
<dbReference type="GO" id="GO:0015562">
    <property type="term" value="F:efflux transmembrane transporter activity"/>
    <property type="evidence" value="ECO:0007669"/>
    <property type="project" value="InterPro"/>
</dbReference>
<evidence type="ECO:0000313" key="4">
    <source>
        <dbReference type="Proteomes" id="UP000199206"/>
    </source>
</evidence>
<evidence type="ECO:0000256" key="2">
    <source>
        <dbReference type="SAM" id="SignalP"/>
    </source>
</evidence>
<protein>
    <submittedName>
        <fullName evidence="3">Outer membrane protein, cobalt-zinc-cadmium efflux system</fullName>
    </submittedName>
</protein>
<dbReference type="Proteomes" id="UP000199206">
    <property type="component" value="Unassembled WGS sequence"/>
</dbReference>
<dbReference type="RefSeq" id="WP_093665318.1">
    <property type="nucleotide sequence ID" value="NZ_FOCF01000003.1"/>
</dbReference>
<sequence>MMKMIAALCVAVPCAASAQASQQRASATMADGPLTLEQAVAAAGGSAPMMEAASAGVEAARAARTTAALRPNPSLQGQVENVVGSGPYRGLRSAETTLGVAVPIELGGKRGARIAVADAQLSRAELQAAMTAADVRYQVTQLYVEAVAAARRLSTAGDQHRVTGDALHAAQVRVQAGRASPLEEQRAMVARALSLARLEQTERLAGATRENLARRIGRPVDGPLDDAWLDALPPVTYGPSAIASATGTLTLAAAEADLAVTDANVRLFRAARVPDLTVGPALRRLSATNDTAAVFSVSLPIPLFNAGRSALAQARSERVRADSQRRATALDVEQAITDARAEVANAAASARAASGPAMTAAAEAARIARIGYREGKFGQLDLLDAERTLADTRLAAIDALATYHNAQARLERLTAPVPQGETLP</sequence>
<dbReference type="InterPro" id="IPR003423">
    <property type="entry name" value="OMP_efflux"/>
</dbReference>